<evidence type="ECO:0000256" key="6">
    <source>
        <dbReference type="SAM" id="Phobius"/>
    </source>
</evidence>
<evidence type="ECO:0000313" key="8">
    <source>
        <dbReference type="Proteomes" id="UP001305779"/>
    </source>
</evidence>
<comment type="subcellular location">
    <subcellularLocation>
        <location evidence="1">Membrane</location>
        <topology evidence="1">Multi-pass membrane protein</topology>
    </subcellularLocation>
</comment>
<keyword evidence="4 6" id="KW-1133">Transmembrane helix</keyword>
<keyword evidence="2" id="KW-0813">Transport</keyword>
<evidence type="ECO:0000256" key="3">
    <source>
        <dbReference type="ARBA" id="ARBA00022692"/>
    </source>
</evidence>
<keyword evidence="3 6" id="KW-0812">Transmembrane</keyword>
<dbReference type="PANTHER" id="PTHR23506">
    <property type="entry name" value="GH10249P"/>
    <property type="match status" value="1"/>
</dbReference>
<evidence type="ECO:0000256" key="2">
    <source>
        <dbReference type="ARBA" id="ARBA00022448"/>
    </source>
</evidence>
<dbReference type="Gene3D" id="1.20.1250.20">
    <property type="entry name" value="MFS general substrate transporter like domains"/>
    <property type="match status" value="1"/>
</dbReference>
<evidence type="ECO:0008006" key="9">
    <source>
        <dbReference type="Google" id="ProtNLM"/>
    </source>
</evidence>
<accession>A0ABR0EP38</accession>
<dbReference type="Proteomes" id="UP001305779">
    <property type="component" value="Unassembled WGS sequence"/>
</dbReference>
<evidence type="ECO:0000256" key="4">
    <source>
        <dbReference type="ARBA" id="ARBA00022989"/>
    </source>
</evidence>
<name>A0ABR0EP38_ZASCE</name>
<gene>
    <name evidence="7" type="ORF">PRZ48_004287</name>
</gene>
<proteinExistence type="predicted"/>
<dbReference type="Pfam" id="PF07690">
    <property type="entry name" value="MFS_1"/>
    <property type="match status" value="1"/>
</dbReference>
<dbReference type="EMBL" id="JAXOVC010000003">
    <property type="protein sequence ID" value="KAK4503372.1"/>
    <property type="molecule type" value="Genomic_DNA"/>
</dbReference>
<feature type="transmembrane region" description="Helical" evidence="6">
    <location>
        <begin position="62"/>
        <end position="84"/>
    </location>
</feature>
<reference evidence="7 8" key="1">
    <citation type="journal article" date="2023" name="G3 (Bethesda)">
        <title>A chromosome-level genome assembly of Zasmidium syzygii isolated from banana leaves.</title>
        <authorList>
            <person name="van Westerhoven A.C."/>
            <person name="Mehrabi R."/>
            <person name="Talebi R."/>
            <person name="Steentjes M.B.F."/>
            <person name="Corcolon B."/>
            <person name="Chong P.A."/>
            <person name="Kema G.H.J."/>
            <person name="Seidl M.F."/>
        </authorList>
    </citation>
    <scope>NUCLEOTIDE SEQUENCE [LARGE SCALE GENOMIC DNA]</scope>
    <source>
        <strain evidence="7 8">P124</strain>
    </source>
</reference>
<evidence type="ECO:0000256" key="5">
    <source>
        <dbReference type="ARBA" id="ARBA00023136"/>
    </source>
</evidence>
<dbReference type="SUPFAM" id="SSF103473">
    <property type="entry name" value="MFS general substrate transporter"/>
    <property type="match status" value="1"/>
</dbReference>
<dbReference type="PANTHER" id="PTHR23506:SF23">
    <property type="entry name" value="GH10249P"/>
    <property type="match status" value="1"/>
</dbReference>
<comment type="caution">
    <text evidence="7">The sequence shown here is derived from an EMBL/GenBank/DDBJ whole genome shotgun (WGS) entry which is preliminary data.</text>
</comment>
<feature type="transmembrane region" description="Helical" evidence="6">
    <location>
        <begin position="29"/>
        <end position="50"/>
    </location>
</feature>
<dbReference type="InterPro" id="IPR036259">
    <property type="entry name" value="MFS_trans_sf"/>
</dbReference>
<organism evidence="7 8">
    <name type="scientific">Zasmidium cellare</name>
    <name type="common">Wine cellar mold</name>
    <name type="synonym">Racodium cellare</name>
    <dbReference type="NCBI Taxonomy" id="395010"/>
    <lineage>
        <taxon>Eukaryota</taxon>
        <taxon>Fungi</taxon>
        <taxon>Dikarya</taxon>
        <taxon>Ascomycota</taxon>
        <taxon>Pezizomycotina</taxon>
        <taxon>Dothideomycetes</taxon>
        <taxon>Dothideomycetidae</taxon>
        <taxon>Mycosphaerellales</taxon>
        <taxon>Mycosphaerellaceae</taxon>
        <taxon>Zasmidium</taxon>
    </lineage>
</organism>
<keyword evidence="5 6" id="KW-0472">Membrane</keyword>
<evidence type="ECO:0000256" key="1">
    <source>
        <dbReference type="ARBA" id="ARBA00004141"/>
    </source>
</evidence>
<dbReference type="InterPro" id="IPR050930">
    <property type="entry name" value="MFS_Vesicular_Transporter"/>
</dbReference>
<evidence type="ECO:0000313" key="7">
    <source>
        <dbReference type="EMBL" id="KAK4503372.1"/>
    </source>
</evidence>
<sequence>MAEIAYAVEAKAARRPAGFFGKNGAYAQAYALFNMAWAAGSMIGPLLAGLVNESHGWPTATLILGCVSIFTAIPTAIWTGGSIFKKRRRQREQVAVDDAVQAKSSLPEASIWA</sequence>
<protein>
    <recommendedName>
        <fullName evidence="9">Major facilitator superfamily (MFS) profile domain-containing protein</fullName>
    </recommendedName>
</protein>
<dbReference type="InterPro" id="IPR011701">
    <property type="entry name" value="MFS"/>
</dbReference>
<keyword evidence="8" id="KW-1185">Reference proteome</keyword>